<feature type="domain" description="Pru" evidence="6">
    <location>
        <begin position="5"/>
        <end position="115"/>
    </location>
</feature>
<dbReference type="GO" id="GO:0005634">
    <property type="term" value="C:nucleus"/>
    <property type="evidence" value="ECO:0007669"/>
    <property type="project" value="UniProtKB-SubCell"/>
</dbReference>
<dbReference type="PANTHER" id="PTHR12225">
    <property type="entry name" value="ADHESION REGULATING MOLECULE 1 110 KDA CELL MEMBRANE GLYCOPROTEIN"/>
    <property type="match status" value="1"/>
</dbReference>
<comment type="subcellular location">
    <subcellularLocation>
        <location evidence="2">Cytoplasm</location>
    </subcellularLocation>
    <subcellularLocation>
        <location evidence="1">Nucleus</location>
    </subcellularLocation>
</comment>
<evidence type="ECO:0000256" key="4">
    <source>
        <dbReference type="ARBA" id="ARBA00022942"/>
    </source>
</evidence>
<evidence type="ECO:0000256" key="1">
    <source>
        <dbReference type="ARBA" id="ARBA00004123"/>
    </source>
</evidence>
<proteinExistence type="predicted"/>
<dbReference type="InterPro" id="IPR038633">
    <property type="entry name" value="Rpn13/ADRM1_Pru_sf"/>
</dbReference>
<evidence type="ECO:0000259" key="6">
    <source>
        <dbReference type="PROSITE" id="PS51917"/>
    </source>
</evidence>
<organism evidence="7 8">
    <name type="scientific">Trypanosoma brucei equiperdum</name>
    <dbReference type="NCBI Taxonomy" id="630700"/>
    <lineage>
        <taxon>Eukaryota</taxon>
        <taxon>Discoba</taxon>
        <taxon>Euglenozoa</taxon>
        <taxon>Kinetoplastea</taxon>
        <taxon>Metakinetoplastina</taxon>
        <taxon>Trypanosomatida</taxon>
        <taxon>Trypanosomatidae</taxon>
        <taxon>Trypanosoma</taxon>
    </lineage>
</organism>
<dbReference type="Pfam" id="PF04683">
    <property type="entry name" value="Rpn13_ADRM1_Pru"/>
    <property type="match status" value="1"/>
</dbReference>
<dbReference type="Gene3D" id="2.30.29.70">
    <property type="entry name" value="Proteasomal ubiquitin receptor Rpn13/ADRM1"/>
    <property type="match status" value="1"/>
</dbReference>
<keyword evidence="3" id="KW-0963">Cytoplasm</keyword>
<evidence type="ECO:0000313" key="8">
    <source>
        <dbReference type="Proteomes" id="UP000266743"/>
    </source>
</evidence>
<keyword evidence="7" id="KW-0675">Receptor</keyword>
<dbReference type="GO" id="GO:0061133">
    <property type="term" value="F:endopeptidase activator activity"/>
    <property type="evidence" value="ECO:0007669"/>
    <property type="project" value="TreeGrafter"/>
</dbReference>
<keyword evidence="4 7" id="KW-0647">Proteasome</keyword>
<name>A0A3L6KQV5_9TRYP</name>
<evidence type="ECO:0000313" key="7">
    <source>
        <dbReference type="EMBL" id="RHW66979.1"/>
    </source>
</evidence>
<dbReference type="Proteomes" id="UP000266743">
    <property type="component" value="Unassembled WGS sequence"/>
</dbReference>
<evidence type="ECO:0000256" key="3">
    <source>
        <dbReference type="ARBA" id="ARBA00022490"/>
    </source>
</evidence>
<dbReference type="InterPro" id="IPR044868">
    <property type="entry name" value="Rpn13/ADRM1_Pru"/>
</dbReference>
<dbReference type="AlphaFoldDB" id="A0A3L6KQV5"/>
<dbReference type="GO" id="GO:0005737">
    <property type="term" value="C:cytoplasm"/>
    <property type="evidence" value="ECO:0007669"/>
    <property type="project" value="UniProtKB-SubCell"/>
</dbReference>
<evidence type="ECO:0000256" key="2">
    <source>
        <dbReference type="ARBA" id="ARBA00004496"/>
    </source>
</evidence>
<keyword evidence="5" id="KW-0539">Nucleus</keyword>
<dbReference type="PANTHER" id="PTHR12225:SF0">
    <property type="entry name" value="PROTEASOMAL UBIQUITIN RECEPTOR ADRM1"/>
    <property type="match status" value="1"/>
</dbReference>
<gene>
    <name evidence="7" type="ORF">DPX39_000067400</name>
</gene>
<sequence>MKGVGSNNCFIQFRAGKMLLTDGKVVADTRRGTLSFSKESNGVVKMTWVSGSHAEHYDLPLGQVKFSRVDTCTTGRVLLFDFGKAQPPLFFWMQEKSTDNDNTYFSAVENSLVQNPSAIGSLHTHTSPLTDQARARLEGYFASALNNVRGGREQDVDLVSIVGSAKVVDALRADPDYFMCRLHPFLPEGTDSTSGIVEHVINPQVSAAAASLGLVLQTPDGFRELCAAFHVDGKKTGVVGFISGLLKRVKKRDD</sequence>
<dbReference type="EMBL" id="QSBY01000017">
    <property type="protein sequence ID" value="RHW66979.1"/>
    <property type="molecule type" value="Genomic_DNA"/>
</dbReference>
<dbReference type="InterPro" id="IPR006773">
    <property type="entry name" value="Rpn13/ADRM1"/>
</dbReference>
<accession>A0A3L6KQV5</accession>
<dbReference type="GO" id="GO:0070628">
    <property type="term" value="F:proteasome binding"/>
    <property type="evidence" value="ECO:0007669"/>
    <property type="project" value="TreeGrafter"/>
</dbReference>
<comment type="caution">
    <text evidence="7">The sequence shown here is derived from an EMBL/GenBank/DDBJ whole genome shotgun (WGS) entry which is preliminary data.</text>
</comment>
<reference evidence="7 8" key="1">
    <citation type="submission" date="2018-09" db="EMBL/GenBank/DDBJ databases">
        <title>whole genome sequence of T. equiperdum IVM-t1 strain.</title>
        <authorList>
            <person name="Suganuma K."/>
        </authorList>
    </citation>
    <scope>NUCLEOTIDE SEQUENCE [LARGE SCALE GENOMIC DNA]</scope>
    <source>
        <strain evidence="7 8">IVM-t1</strain>
    </source>
</reference>
<dbReference type="InterPro" id="IPR038108">
    <property type="entry name" value="RPN13_DEUBAD_sf"/>
</dbReference>
<dbReference type="GO" id="GO:0008541">
    <property type="term" value="C:proteasome regulatory particle, lid subcomplex"/>
    <property type="evidence" value="ECO:0007669"/>
    <property type="project" value="TreeGrafter"/>
</dbReference>
<evidence type="ECO:0000256" key="5">
    <source>
        <dbReference type="ARBA" id="ARBA00023242"/>
    </source>
</evidence>
<dbReference type="PROSITE" id="PS51917">
    <property type="entry name" value="PRU"/>
    <property type="match status" value="1"/>
</dbReference>
<dbReference type="Gene3D" id="1.10.2020.20">
    <property type="match status" value="1"/>
</dbReference>
<protein>
    <submittedName>
        <fullName evidence="7">Proteasome complex subunit Rpn13 ubiquitin receptor</fullName>
    </submittedName>
</protein>